<accession>A0A8K0WSL1</accession>
<dbReference type="AlphaFoldDB" id="A0A8K0WSL1"/>
<dbReference type="OrthoDB" id="5413827at2759"/>
<evidence type="ECO:0000313" key="3">
    <source>
        <dbReference type="Proteomes" id="UP000813444"/>
    </source>
</evidence>
<feature type="region of interest" description="Disordered" evidence="1">
    <location>
        <begin position="89"/>
        <end position="111"/>
    </location>
</feature>
<feature type="region of interest" description="Disordered" evidence="1">
    <location>
        <begin position="1"/>
        <end position="55"/>
    </location>
</feature>
<comment type="caution">
    <text evidence="2">The sequence shown here is derived from an EMBL/GenBank/DDBJ whole genome shotgun (WGS) entry which is preliminary data.</text>
</comment>
<proteinExistence type="predicted"/>
<evidence type="ECO:0000256" key="1">
    <source>
        <dbReference type="SAM" id="MobiDB-lite"/>
    </source>
</evidence>
<feature type="compositionally biased region" description="Basic residues" evidence="1">
    <location>
        <begin position="1"/>
        <end position="10"/>
    </location>
</feature>
<feature type="compositionally biased region" description="Basic and acidic residues" evidence="1">
    <location>
        <begin position="24"/>
        <end position="44"/>
    </location>
</feature>
<protein>
    <submittedName>
        <fullName evidence="2">Uncharacterized protein</fullName>
    </submittedName>
</protein>
<evidence type="ECO:0000313" key="2">
    <source>
        <dbReference type="EMBL" id="KAH7318627.1"/>
    </source>
</evidence>
<organism evidence="2 3">
    <name type="scientific">Stachybotrys elegans</name>
    <dbReference type="NCBI Taxonomy" id="80388"/>
    <lineage>
        <taxon>Eukaryota</taxon>
        <taxon>Fungi</taxon>
        <taxon>Dikarya</taxon>
        <taxon>Ascomycota</taxon>
        <taxon>Pezizomycotina</taxon>
        <taxon>Sordariomycetes</taxon>
        <taxon>Hypocreomycetidae</taxon>
        <taxon>Hypocreales</taxon>
        <taxon>Stachybotryaceae</taxon>
        <taxon>Stachybotrys</taxon>
    </lineage>
</organism>
<dbReference type="Proteomes" id="UP000813444">
    <property type="component" value="Unassembled WGS sequence"/>
</dbReference>
<dbReference type="EMBL" id="JAGPNK010000007">
    <property type="protein sequence ID" value="KAH7318627.1"/>
    <property type="molecule type" value="Genomic_DNA"/>
</dbReference>
<feature type="compositionally biased region" description="Acidic residues" evidence="1">
    <location>
        <begin position="45"/>
        <end position="55"/>
    </location>
</feature>
<reference evidence="2" key="1">
    <citation type="journal article" date="2021" name="Nat. Commun.">
        <title>Genetic determinants of endophytism in the Arabidopsis root mycobiome.</title>
        <authorList>
            <person name="Mesny F."/>
            <person name="Miyauchi S."/>
            <person name="Thiergart T."/>
            <person name="Pickel B."/>
            <person name="Atanasova L."/>
            <person name="Karlsson M."/>
            <person name="Huettel B."/>
            <person name="Barry K.W."/>
            <person name="Haridas S."/>
            <person name="Chen C."/>
            <person name="Bauer D."/>
            <person name="Andreopoulos W."/>
            <person name="Pangilinan J."/>
            <person name="LaButti K."/>
            <person name="Riley R."/>
            <person name="Lipzen A."/>
            <person name="Clum A."/>
            <person name="Drula E."/>
            <person name="Henrissat B."/>
            <person name="Kohler A."/>
            <person name="Grigoriev I.V."/>
            <person name="Martin F.M."/>
            <person name="Hacquard S."/>
        </authorList>
    </citation>
    <scope>NUCLEOTIDE SEQUENCE</scope>
    <source>
        <strain evidence="2">MPI-CAGE-CH-0235</strain>
    </source>
</reference>
<name>A0A8K0WSL1_9HYPO</name>
<keyword evidence="3" id="KW-1185">Reference proteome</keyword>
<sequence length="487" mass="56458">MPRRARKSRGTKISLAPNKKQKREARSSDDDDDDAHHTIAKNDDSSDDECAEWPTEDDFTRRYGNLSRCNYEWGPPPVRIDVASTERMAPKPHVPFKNVPSWETSDSQEKKQKAIARLRESARQDSEDDREPLTLSSISVEMRLEIFRHLLVQDNQIMVRSNWTRVLKWNKLQLDPRILRTCKTFYAEGLALLYGENVFHYKIRDPIARVIDVSDLPSQQIESDADSDAGSEVTARDGIEPEFELDVMELDANHEMDPEEEGDDEYVENTDDGKQELTIPFDEYIHLFRQVIVEAESNRYNTKDMNHMARIISRLCPPSRGRHPGERVVNIHTLTIRVYPNRRIRPYADPDWTFRTFFEPESPVIQNILKVQCQFLRLEILKEHIPTGARRQKTKSNGKRFVADTRSYRNLQRTKGGLPDFWASDPTMQLTRRVKAARTRGVITSLAERYCEACRVVVAARQTNYAPDDVPEWLLDALQNSIVAEDF</sequence>
<gene>
    <name evidence="2" type="ORF">B0I35DRAFT_479113</name>
</gene>